<evidence type="ECO:0000259" key="3">
    <source>
        <dbReference type="PROSITE" id="PS50878"/>
    </source>
</evidence>
<evidence type="ECO:0000313" key="4">
    <source>
        <dbReference type="Proteomes" id="UP000050790"/>
    </source>
</evidence>
<evidence type="ECO:0000313" key="5">
    <source>
        <dbReference type="WBParaSite" id="SMRG1_13970.1"/>
    </source>
</evidence>
<name>A0AA84Z6A4_9TREM</name>
<organism evidence="4 5">
    <name type="scientific">Schistosoma margrebowiei</name>
    <dbReference type="NCBI Taxonomy" id="48269"/>
    <lineage>
        <taxon>Eukaryota</taxon>
        <taxon>Metazoa</taxon>
        <taxon>Spiralia</taxon>
        <taxon>Lophotrochozoa</taxon>
        <taxon>Platyhelminthes</taxon>
        <taxon>Trematoda</taxon>
        <taxon>Digenea</taxon>
        <taxon>Strigeidida</taxon>
        <taxon>Schistosomatoidea</taxon>
        <taxon>Schistosomatidae</taxon>
        <taxon>Schistosoma</taxon>
    </lineage>
</organism>
<dbReference type="GO" id="GO:0003720">
    <property type="term" value="F:telomerase activity"/>
    <property type="evidence" value="ECO:0007669"/>
    <property type="project" value="InterPro"/>
</dbReference>
<dbReference type="EC" id="2.7.7.49" evidence="1"/>
<dbReference type="PANTHER" id="PTHR12066:SF0">
    <property type="entry name" value="TELOMERASE REVERSE TRANSCRIPTASE"/>
    <property type="match status" value="1"/>
</dbReference>
<dbReference type="GO" id="GO:0070034">
    <property type="term" value="F:telomerase RNA binding"/>
    <property type="evidence" value="ECO:0007669"/>
    <property type="project" value="TreeGrafter"/>
</dbReference>
<keyword evidence="1" id="KW-0479">Metal-binding</keyword>
<keyword evidence="1" id="KW-0158">Chromosome</keyword>
<keyword evidence="1" id="KW-0695">RNA-directed DNA polymerase</keyword>
<dbReference type="GO" id="GO:0042162">
    <property type="term" value="F:telomeric DNA binding"/>
    <property type="evidence" value="ECO:0007669"/>
    <property type="project" value="TreeGrafter"/>
</dbReference>
<sequence>MMMLCYRDRSIPKSLNFVQLFYNSLKKFANMYNVYIQLILSEINIEQLKEMMKLSVKCKRLKSICNKSINHRYIFNILRKYMDYFKDAFYSNHNFNIFLKYLKHFISMQYGCGIRLSSIYHSFKVPDDRSSIWRTYFYSLVYTLLSGLVVFYLKKYFRWCEFNTVVPTVAYFTHKSWKKLSTDFITDLIKNNIIQNKINNNSMSLIYSNETINKTYILTHSIGRLSMKPFGKDFRLVINANYHLLSLKNLINQTELNSNIQYSIQPCLSLNQRLKLNNGLFEFLRKLKIELPGIYAPSLLSTKSAFKTLLSFRSLVYSIGFRRFWIAKLDILDFFNQIIHSKLLEVFSDTLNEVSNYMYPTPNIHFLLRELEWFLKESIISIDGKLYSFIKGIPQGSCVSSDLANIYLAHLDRELHRTQTILWSPHKFLQNDVFKTTDIQLNKCSTILRYLDDYLCISTSKIELQNLIKRINTSLNSYGLLLNEEKLQTNLYDPNFPIKWLGIEIHSSLAITLPKNNSPPKFCRFSGQSLSANDCMRRLCKFRLHCPTWRFTFHKIIFNTNIRQNVFICKNTNIRKTDYLLQINANRLGNKIADIVWISLKTSPEKDRLLQPSISRRLAKVIFRCISVNIGFNRYWLYHLTVNSFIKRLLPHKGELKWLINWMQQFNHLNNKNVFFKIL</sequence>
<protein>
    <recommendedName>
        <fullName evidence="1">Telomerase reverse transcriptase</fullName>
        <ecNumber evidence="1">2.7.7.49</ecNumber>
    </recommendedName>
    <alternativeName>
        <fullName evidence="1">Telomerase catalytic subunit</fullName>
    </alternativeName>
</protein>
<keyword evidence="2" id="KW-0472">Membrane</keyword>
<dbReference type="Pfam" id="PF00078">
    <property type="entry name" value="RVT_1"/>
    <property type="match status" value="1"/>
</dbReference>
<dbReference type="WBParaSite" id="SMRG1_13970.1">
    <property type="protein sequence ID" value="SMRG1_13970.1"/>
    <property type="gene ID" value="SMRG1_13970"/>
</dbReference>
<keyword evidence="2" id="KW-0812">Transmembrane</keyword>
<dbReference type="InterPro" id="IPR043128">
    <property type="entry name" value="Rev_trsase/Diguanyl_cyclase"/>
</dbReference>
<reference evidence="5" key="1">
    <citation type="submission" date="2023-11" db="UniProtKB">
        <authorList>
            <consortium name="WormBaseParasite"/>
        </authorList>
    </citation>
    <scope>IDENTIFICATION</scope>
</reference>
<dbReference type="GO" id="GO:0046872">
    <property type="term" value="F:metal ion binding"/>
    <property type="evidence" value="ECO:0007669"/>
    <property type="project" value="UniProtKB-KW"/>
</dbReference>
<dbReference type="GO" id="GO:0000781">
    <property type="term" value="C:chromosome, telomeric region"/>
    <property type="evidence" value="ECO:0007669"/>
    <property type="project" value="UniProtKB-SubCell"/>
</dbReference>
<comment type="function">
    <text evidence="1">Telomerase is a ribonucleoprotein enzyme essential for the replication of chromosome termini in most eukaryotes. It elongates telomeres. It is a reverse transcriptase that adds simple sequence repeats to chromosome ends by copying a template sequence within the RNA component of the enzyme.</text>
</comment>
<dbReference type="AlphaFoldDB" id="A0AA84Z6A4"/>
<evidence type="ECO:0000256" key="2">
    <source>
        <dbReference type="SAM" id="Phobius"/>
    </source>
</evidence>
<keyword evidence="1" id="KW-0548">Nucleotidyltransferase</keyword>
<dbReference type="GO" id="GO:0000333">
    <property type="term" value="C:telomerase catalytic core complex"/>
    <property type="evidence" value="ECO:0007669"/>
    <property type="project" value="TreeGrafter"/>
</dbReference>
<proteinExistence type="inferred from homology"/>
<keyword evidence="2" id="KW-1133">Transmembrane helix</keyword>
<evidence type="ECO:0000256" key="1">
    <source>
        <dbReference type="RuleBase" id="RU365061"/>
    </source>
</evidence>
<dbReference type="InterPro" id="IPR043502">
    <property type="entry name" value="DNA/RNA_pol_sf"/>
</dbReference>
<dbReference type="PROSITE" id="PS50878">
    <property type="entry name" value="RT_POL"/>
    <property type="match status" value="1"/>
</dbReference>
<comment type="similarity">
    <text evidence="1">Belongs to the reverse transcriptase family. Telomerase subfamily.</text>
</comment>
<keyword evidence="1" id="KW-0539">Nucleus</keyword>
<dbReference type="InterPro" id="IPR000477">
    <property type="entry name" value="RT_dom"/>
</dbReference>
<feature type="domain" description="Reverse transcriptase" evidence="3">
    <location>
        <begin position="207"/>
        <end position="505"/>
    </location>
</feature>
<comment type="subcellular location">
    <subcellularLocation>
        <location evidence="1">Nucleus</location>
    </subcellularLocation>
    <subcellularLocation>
        <location evidence="1">Chromosome</location>
        <location evidence="1">Telomere</location>
    </subcellularLocation>
</comment>
<dbReference type="InterPro" id="IPR003545">
    <property type="entry name" value="Telomerase_RT"/>
</dbReference>
<keyword evidence="1" id="KW-0779">Telomere</keyword>
<keyword evidence="1" id="KW-0460">Magnesium</keyword>
<dbReference type="GO" id="GO:0007004">
    <property type="term" value="P:telomere maintenance via telomerase"/>
    <property type="evidence" value="ECO:0007669"/>
    <property type="project" value="TreeGrafter"/>
</dbReference>
<dbReference type="PANTHER" id="PTHR12066">
    <property type="entry name" value="TELOMERASE REVERSE TRANSCRIPTASE"/>
    <property type="match status" value="1"/>
</dbReference>
<accession>A0AA84Z6A4</accession>
<keyword evidence="1" id="KW-0808">Transferase</keyword>
<dbReference type="Gene3D" id="3.30.70.270">
    <property type="match status" value="1"/>
</dbReference>
<dbReference type="SUPFAM" id="SSF56672">
    <property type="entry name" value="DNA/RNA polymerases"/>
    <property type="match status" value="1"/>
</dbReference>
<dbReference type="Proteomes" id="UP000050790">
    <property type="component" value="Unassembled WGS sequence"/>
</dbReference>
<feature type="transmembrane region" description="Helical" evidence="2">
    <location>
        <begin position="136"/>
        <end position="153"/>
    </location>
</feature>
<comment type="catalytic activity">
    <reaction evidence="1">
        <text>DNA(n) + a 2'-deoxyribonucleoside 5'-triphosphate = DNA(n+1) + diphosphate</text>
        <dbReference type="Rhea" id="RHEA:22508"/>
        <dbReference type="Rhea" id="RHEA-COMP:17339"/>
        <dbReference type="Rhea" id="RHEA-COMP:17340"/>
        <dbReference type="ChEBI" id="CHEBI:33019"/>
        <dbReference type="ChEBI" id="CHEBI:61560"/>
        <dbReference type="ChEBI" id="CHEBI:173112"/>
        <dbReference type="EC" id="2.7.7.49"/>
    </reaction>
</comment>
<dbReference type="Gene3D" id="1.10.132.70">
    <property type="match status" value="1"/>
</dbReference>